<organism evidence="1 2">
    <name type="scientific">Pichia kluyveri</name>
    <name type="common">Yeast</name>
    <dbReference type="NCBI Taxonomy" id="36015"/>
    <lineage>
        <taxon>Eukaryota</taxon>
        <taxon>Fungi</taxon>
        <taxon>Dikarya</taxon>
        <taxon>Ascomycota</taxon>
        <taxon>Saccharomycotina</taxon>
        <taxon>Pichiomycetes</taxon>
        <taxon>Pichiales</taxon>
        <taxon>Pichiaceae</taxon>
        <taxon>Pichia</taxon>
    </lineage>
</organism>
<keyword evidence="2" id="KW-1185">Reference proteome</keyword>
<name>A0AAV5QZ27_PICKL</name>
<comment type="caution">
    <text evidence="1">The sequence shown here is derived from an EMBL/GenBank/DDBJ whole genome shotgun (WGS) entry which is preliminary data.</text>
</comment>
<dbReference type="SUPFAM" id="SSF55729">
    <property type="entry name" value="Acyl-CoA N-acyltransferases (Nat)"/>
    <property type="match status" value="1"/>
</dbReference>
<protein>
    <recommendedName>
        <fullName evidence="3">N-acetyltransferase domain-containing protein</fullName>
    </recommendedName>
</protein>
<dbReference type="InterPro" id="IPR052523">
    <property type="entry name" value="Trichothecene_AcTrans"/>
</dbReference>
<proteinExistence type="predicted"/>
<dbReference type="InterPro" id="IPR016181">
    <property type="entry name" value="Acyl_CoA_acyltransferase"/>
</dbReference>
<evidence type="ECO:0008006" key="3">
    <source>
        <dbReference type="Google" id="ProtNLM"/>
    </source>
</evidence>
<gene>
    <name evidence="1" type="ORF">DAPK24_006220</name>
</gene>
<evidence type="ECO:0000313" key="1">
    <source>
        <dbReference type="EMBL" id="GMM44047.1"/>
    </source>
</evidence>
<dbReference type="PANTHER" id="PTHR42791:SF1">
    <property type="entry name" value="N-ACETYLTRANSFERASE DOMAIN-CONTAINING PROTEIN"/>
    <property type="match status" value="1"/>
</dbReference>
<dbReference type="Proteomes" id="UP001378960">
    <property type="component" value="Unassembled WGS sequence"/>
</dbReference>
<dbReference type="PANTHER" id="PTHR42791">
    <property type="entry name" value="GNAT FAMILY ACETYLTRANSFERASE"/>
    <property type="match status" value="1"/>
</dbReference>
<dbReference type="AlphaFoldDB" id="A0AAV5QZ27"/>
<accession>A0AAV5QZ27</accession>
<reference evidence="1 2" key="1">
    <citation type="journal article" date="2023" name="Elife">
        <title>Identification of key yeast species and microbe-microbe interactions impacting larval growth of Drosophila in the wild.</title>
        <authorList>
            <person name="Mure A."/>
            <person name="Sugiura Y."/>
            <person name="Maeda R."/>
            <person name="Honda K."/>
            <person name="Sakurai N."/>
            <person name="Takahashi Y."/>
            <person name="Watada M."/>
            <person name="Katoh T."/>
            <person name="Gotoh A."/>
            <person name="Gotoh Y."/>
            <person name="Taniguchi I."/>
            <person name="Nakamura K."/>
            <person name="Hayashi T."/>
            <person name="Katayama T."/>
            <person name="Uemura T."/>
            <person name="Hattori Y."/>
        </authorList>
    </citation>
    <scope>NUCLEOTIDE SEQUENCE [LARGE SCALE GENOMIC DNA]</scope>
    <source>
        <strain evidence="1 2">PK-24</strain>
    </source>
</reference>
<evidence type="ECO:0000313" key="2">
    <source>
        <dbReference type="Proteomes" id="UP001378960"/>
    </source>
</evidence>
<dbReference type="Gene3D" id="3.40.630.30">
    <property type="match status" value="1"/>
</dbReference>
<sequence length="253" mass="29478">MSKRDIEILEFKDAKRAARTLYRAFDNDDVAKYTSRHLENDPVKRKEVDLQLYEAYIVSHIMKGIVFGIKGDNFEENDCYETVSLWVKPDSGALDDYITLIRSGFAKLAWNTGSEGRRRVFKVLFNVLHDNYHEIMKIDPNEENTWTLVYLGSIPESRGKGNVRKMFDYVFNHYIDPMNANTYLESSAVRNLPIYEKFGFRAVSDIWLGDKEDPVDKARMDIMIRGPDGSEWKYLKESREKFGYIIPEVSVAK</sequence>
<dbReference type="EMBL" id="BTGB01000001">
    <property type="protein sequence ID" value="GMM44047.1"/>
    <property type="molecule type" value="Genomic_DNA"/>
</dbReference>